<evidence type="ECO:0000313" key="2">
    <source>
        <dbReference type="Proteomes" id="UP000547209"/>
    </source>
</evidence>
<comment type="caution">
    <text evidence="1">The sequence shown here is derived from an EMBL/GenBank/DDBJ whole genome shotgun (WGS) entry which is preliminary data.</text>
</comment>
<organism evidence="1 2">
    <name type="scientific">Cohnella nanjingensis</name>
    <dbReference type="NCBI Taxonomy" id="1387779"/>
    <lineage>
        <taxon>Bacteria</taxon>
        <taxon>Bacillati</taxon>
        <taxon>Bacillota</taxon>
        <taxon>Bacilli</taxon>
        <taxon>Bacillales</taxon>
        <taxon>Paenibacillaceae</taxon>
        <taxon>Cohnella</taxon>
    </lineage>
</organism>
<keyword evidence="2" id="KW-1185">Reference proteome</keyword>
<dbReference type="EMBL" id="JACJVP010000031">
    <property type="protein sequence ID" value="MBB6672909.1"/>
    <property type="molecule type" value="Genomic_DNA"/>
</dbReference>
<evidence type="ECO:0000313" key="1">
    <source>
        <dbReference type="EMBL" id="MBB6672909.1"/>
    </source>
</evidence>
<reference evidence="1 2" key="1">
    <citation type="submission" date="2020-08" db="EMBL/GenBank/DDBJ databases">
        <title>Cohnella phylogeny.</title>
        <authorList>
            <person name="Dunlap C."/>
        </authorList>
    </citation>
    <scope>NUCLEOTIDE SEQUENCE [LARGE SCALE GENOMIC DNA]</scope>
    <source>
        <strain evidence="1 2">DSM 28246</strain>
    </source>
</reference>
<evidence type="ECO:0008006" key="3">
    <source>
        <dbReference type="Google" id="ProtNLM"/>
    </source>
</evidence>
<sequence>MKQMTQTEQKAHRKFLRSSVMEYPADKPFPLALDLWPGDGPTDMSWIRSAESGAVLFVASTGCEACRLEPAIALMRSHPQLAYGVLLEGDEEALAHLRAETAGLPDRIFRCDIALLTRQTPIRAIPYMLVLRPDGTAAASGLFNTYEHAERLARSIAGRDAAKPAAE</sequence>
<gene>
    <name evidence="1" type="ORF">H7C19_19690</name>
</gene>
<dbReference type="Proteomes" id="UP000547209">
    <property type="component" value="Unassembled WGS sequence"/>
</dbReference>
<proteinExistence type="predicted"/>
<name>A0A7X0VHQ6_9BACL</name>
<protein>
    <recommendedName>
        <fullName evidence="3">Thioredoxin domain-containing protein</fullName>
    </recommendedName>
</protein>
<dbReference type="AlphaFoldDB" id="A0A7X0VHQ6"/>
<accession>A0A7X0VHQ6</accession>